<evidence type="ECO:0000313" key="7">
    <source>
        <dbReference type="EMBL" id="KOC66160.1"/>
    </source>
</evidence>
<dbReference type="GO" id="GO:0046983">
    <property type="term" value="F:protein dimerization activity"/>
    <property type="evidence" value="ECO:0007669"/>
    <property type="project" value="InterPro"/>
</dbReference>
<evidence type="ECO:0000259" key="6">
    <source>
        <dbReference type="Pfam" id="PF18253"/>
    </source>
</evidence>
<evidence type="ECO:0000256" key="1">
    <source>
        <dbReference type="ARBA" id="ARBA00009015"/>
    </source>
</evidence>
<dbReference type="InterPro" id="IPR034649">
    <property type="entry name" value="Hip_N"/>
</dbReference>
<keyword evidence="3 4" id="KW-0802">TPR repeat</keyword>
<dbReference type="Pfam" id="PF18253">
    <property type="entry name" value="HipN"/>
    <property type="match status" value="1"/>
</dbReference>
<dbReference type="PANTHER" id="PTHR45883">
    <property type="entry name" value="HSC70-INTERACTING PROTEIN"/>
    <property type="match status" value="1"/>
</dbReference>
<evidence type="ECO:0000256" key="5">
    <source>
        <dbReference type="SAM" id="MobiDB-lite"/>
    </source>
</evidence>
<dbReference type="CDD" id="cd14438">
    <property type="entry name" value="Hip_N"/>
    <property type="match status" value="1"/>
</dbReference>
<dbReference type="SUPFAM" id="SSF48452">
    <property type="entry name" value="TPR-like"/>
    <property type="match status" value="1"/>
</dbReference>
<name>A0A0L7R5J9_9HYME</name>
<feature type="compositionally biased region" description="Acidic residues" evidence="5">
    <location>
        <begin position="88"/>
        <end position="101"/>
    </location>
</feature>
<keyword evidence="8" id="KW-1185">Reference proteome</keyword>
<dbReference type="Proteomes" id="UP000053825">
    <property type="component" value="Unassembled WGS sequence"/>
</dbReference>
<dbReference type="Gene3D" id="6.10.250.3420">
    <property type="match status" value="1"/>
</dbReference>
<dbReference type="SMART" id="SM00028">
    <property type="entry name" value="TPR"/>
    <property type="match status" value="3"/>
</dbReference>
<evidence type="ECO:0000256" key="2">
    <source>
        <dbReference type="ARBA" id="ARBA00022737"/>
    </source>
</evidence>
<dbReference type="InterPro" id="IPR019734">
    <property type="entry name" value="TPR_rpt"/>
</dbReference>
<dbReference type="PROSITE" id="PS50005">
    <property type="entry name" value="TPR"/>
    <property type="match status" value="1"/>
</dbReference>
<feature type="region of interest" description="Disordered" evidence="5">
    <location>
        <begin position="49"/>
        <end position="101"/>
    </location>
</feature>
<dbReference type="EMBL" id="KQ414648">
    <property type="protein sequence ID" value="KOC66160.1"/>
    <property type="molecule type" value="Genomic_DNA"/>
</dbReference>
<accession>A0A0L7R5J9</accession>
<feature type="domain" description="Hsp70-interacting protein N-terminal" evidence="6">
    <location>
        <begin position="6"/>
        <end position="46"/>
    </location>
</feature>
<dbReference type="GO" id="GO:0030544">
    <property type="term" value="F:Hsp70 protein binding"/>
    <property type="evidence" value="ECO:0007669"/>
    <property type="project" value="TreeGrafter"/>
</dbReference>
<dbReference type="STRING" id="597456.A0A0L7R5J9"/>
<comment type="similarity">
    <text evidence="1">Belongs to the FAM10 family.</text>
</comment>
<dbReference type="Gene3D" id="1.25.40.10">
    <property type="entry name" value="Tetratricopeptide repeat domain"/>
    <property type="match status" value="1"/>
</dbReference>
<evidence type="ECO:0000256" key="3">
    <source>
        <dbReference type="ARBA" id="ARBA00022803"/>
    </source>
</evidence>
<gene>
    <name evidence="7" type="ORF">WH47_07229</name>
</gene>
<keyword evidence="2" id="KW-0677">Repeat</keyword>
<dbReference type="FunFam" id="6.10.250.3420:FF:000001">
    <property type="entry name" value="Hsc70-interacting protein-like protein"/>
    <property type="match status" value="1"/>
</dbReference>
<evidence type="ECO:0000313" key="8">
    <source>
        <dbReference type="Proteomes" id="UP000053825"/>
    </source>
</evidence>
<reference evidence="7 8" key="1">
    <citation type="submission" date="2015-07" db="EMBL/GenBank/DDBJ databases">
        <title>The genome of Habropoda laboriosa.</title>
        <authorList>
            <person name="Pan H."/>
            <person name="Kapheim K."/>
        </authorList>
    </citation>
    <scope>NUCLEOTIDE SEQUENCE [LARGE SCALE GENOMIC DNA]</scope>
    <source>
        <strain evidence="7">0110345459</strain>
    </source>
</reference>
<protein>
    <submittedName>
        <fullName evidence="7">Hsc70-interacting protein 2</fullName>
    </submittedName>
</protein>
<feature type="repeat" description="TPR" evidence="4">
    <location>
        <begin position="136"/>
        <end position="169"/>
    </location>
</feature>
<dbReference type="InterPro" id="IPR011990">
    <property type="entry name" value="TPR-like_helical_dom_sf"/>
</dbReference>
<evidence type="ECO:0000256" key="4">
    <source>
        <dbReference type="PROSITE-ProRule" id="PRU00339"/>
    </source>
</evidence>
<sequence>MSVTLEPQHIEVLKTFVDLCIKTPTILQQPELSFIREFIERFGGKLSKAKTDESPCKKPKSANVLKESKPEPKPHQKPIQKTESKEEVEAETESEAVAESEETNLRVNINEVIGTNALQKMGNLTLQPTEEEIAESEAKCSEAASAFAEEDIEKAIELYTEAIVLNPQAALLYAKRGQMYLISYMPNACIRDCDRALALDPMCKSGHKFKAQALLMHEKIEEAIPHIKIAYDHDDLDLDDRKDEYIPPAYLHNTYFFPSS</sequence>
<organism evidence="7 8">
    <name type="scientific">Habropoda laboriosa</name>
    <dbReference type="NCBI Taxonomy" id="597456"/>
    <lineage>
        <taxon>Eukaryota</taxon>
        <taxon>Metazoa</taxon>
        <taxon>Ecdysozoa</taxon>
        <taxon>Arthropoda</taxon>
        <taxon>Hexapoda</taxon>
        <taxon>Insecta</taxon>
        <taxon>Pterygota</taxon>
        <taxon>Neoptera</taxon>
        <taxon>Endopterygota</taxon>
        <taxon>Hymenoptera</taxon>
        <taxon>Apocrita</taxon>
        <taxon>Aculeata</taxon>
        <taxon>Apoidea</taxon>
        <taxon>Anthophila</taxon>
        <taxon>Apidae</taxon>
        <taxon>Habropoda</taxon>
    </lineage>
</organism>
<proteinExistence type="inferred from homology"/>
<feature type="compositionally biased region" description="Basic and acidic residues" evidence="5">
    <location>
        <begin position="66"/>
        <end position="87"/>
    </location>
</feature>
<dbReference type="AlphaFoldDB" id="A0A0L7R5J9"/>
<dbReference type="PANTHER" id="PTHR45883:SF2">
    <property type="entry name" value="HSC70-INTERACTING PROTEIN"/>
    <property type="match status" value="1"/>
</dbReference>
<dbReference type="OrthoDB" id="533763at2759"/>